<evidence type="ECO:0000256" key="1">
    <source>
        <dbReference type="SAM" id="MobiDB-lite"/>
    </source>
</evidence>
<comment type="caution">
    <text evidence="2">The sequence shown here is derived from an EMBL/GenBank/DDBJ whole genome shotgun (WGS) entry which is preliminary data.</text>
</comment>
<name>A0A423VCL7_9PEZI</name>
<dbReference type="OrthoDB" id="1046782at2759"/>
<dbReference type="AlphaFoldDB" id="A0A423VCL7"/>
<keyword evidence="3" id="KW-1185">Reference proteome</keyword>
<feature type="compositionally biased region" description="Polar residues" evidence="1">
    <location>
        <begin position="260"/>
        <end position="285"/>
    </location>
</feature>
<feature type="compositionally biased region" description="Basic and acidic residues" evidence="1">
    <location>
        <begin position="314"/>
        <end position="333"/>
    </location>
</feature>
<evidence type="ECO:0000313" key="2">
    <source>
        <dbReference type="EMBL" id="ROV88657.1"/>
    </source>
</evidence>
<evidence type="ECO:0000313" key="3">
    <source>
        <dbReference type="Proteomes" id="UP000283895"/>
    </source>
</evidence>
<dbReference type="EMBL" id="LKEA01000077">
    <property type="protein sequence ID" value="ROV88657.1"/>
    <property type="molecule type" value="Genomic_DNA"/>
</dbReference>
<reference evidence="2 3" key="1">
    <citation type="submission" date="2015-09" db="EMBL/GenBank/DDBJ databases">
        <title>Host preference determinants of Valsa canker pathogens revealed by comparative genomics.</title>
        <authorList>
            <person name="Yin Z."/>
            <person name="Huang L."/>
        </authorList>
    </citation>
    <scope>NUCLEOTIDE SEQUENCE [LARGE SCALE GENOMIC DNA]</scope>
    <source>
        <strain evidence="2 3">03-1</strain>
    </source>
</reference>
<proteinExistence type="predicted"/>
<gene>
    <name evidence="2" type="ORF">VMCG_10305</name>
</gene>
<feature type="compositionally biased region" description="Polar residues" evidence="1">
    <location>
        <begin position="172"/>
        <end position="195"/>
    </location>
</feature>
<feature type="compositionally biased region" description="Basic and acidic residues" evidence="1">
    <location>
        <begin position="350"/>
        <end position="359"/>
    </location>
</feature>
<feature type="region of interest" description="Disordered" evidence="1">
    <location>
        <begin position="172"/>
        <end position="359"/>
    </location>
</feature>
<organism evidence="2 3">
    <name type="scientific">Cytospora schulzeri</name>
    <dbReference type="NCBI Taxonomy" id="448051"/>
    <lineage>
        <taxon>Eukaryota</taxon>
        <taxon>Fungi</taxon>
        <taxon>Dikarya</taxon>
        <taxon>Ascomycota</taxon>
        <taxon>Pezizomycotina</taxon>
        <taxon>Sordariomycetes</taxon>
        <taxon>Sordariomycetidae</taxon>
        <taxon>Diaporthales</taxon>
        <taxon>Cytosporaceae</taxon>
        <taxon>Cytospora</taxon>
    </lineage>
</organism>
<sequence>MESVFEPGFPEDNFFLCKPGTQEAEIKEIVTQWFSYLHGLESCSSDLHNFLDLIEQHMLVTKPENRWSTQEIRDSLAKILVQRRQRGTDDYHVERSQETPLIKEFPPLWDGDAYYQSIRPHWSTQPSTYCNLTSTVHLGVPTASRGAKHVTDAIGLKHGIEQLDHALADYTRPSQSSGPVLVQHTRSTTITTGPTASKDDDILQKGQSPEIDPPESPAATAIMDAPAEEHPRQKGSMYTSGQVLGPSPDMDLLRVPGKISVSQKPDLTSTPATSHRLASTSQDHSSCTEESRPSMSRRTDASILNSEGFPQPSHHSDTFRPAAKDAAEEDMPKPEVLAHSVPAGDTKLNGAERKGTSRG</sequence>
<protein>
    <submittedName>
        <fullName evidence="2">Uncharacterized protein</fullName>
    </submittedName>
</protein>
<feature type="compositionally biased region" description="Basic and acidic residues" evidence="1">
    <location>
        <begin position="286"/>
        <end position="300"/>
    </location>
</feature>
<accession>A0A423VCL7</accession>
<dbReference type="Proteomes" id="UP000283895">
    <property type="component" value="Unassembled WGS sequence"/>
</dbReference>